<keyword evidence="6" id="KW-0256">Endoplasmic reticulum</keyword>
<dbReference type="Proteomes" id="UP000654075">
    <property type="component" value="Unassembled WGS sequence"/>
</dbReference>
<dbReference type="GO" id="GO:0005789">
    <property type="term" value="C:endoplasmic reticulum membrane"/>
    <property type="evidence" value="ECO:0007669"/>
    <property type="project" value="UniProtKB-SubCell"/>
</dbReference>
<evidence type="ECO:0000256" key="2">
    <source>
        <dbReference type="ARBA" id="ARBA00004259"/>
    </source>
</evidence>
<sequence>MDSDADGEWHDSVDGEGQGPQGPVNKMSSAFGMCCCGIFVFPMALLLLGYNEKRYVCESKNILYAESKADVMGCSNQSIREGVVYFSCDLDPASLQTFTPSSNFKSTGLGTAINFKSTAGAQTSSMWQCVESSKTETRNKQERTVFSYSQQWVSHQVDSSRFSTNQQATSARAQACPAFPNTGNPSWPADLSESTENDSAQSVKAGPFTISHTLLTGGYAGGLPIDLSRPIPLAEFSNNFQYKQSNQLPVALPIGFSNVNLQNTAVDGSSLVTCNPSKVIFGCMKIEYFKNWATHVSAVTSVDSTGFTSPIKSPASWGCSKSKFEALMPGALDFEEFLDSLHASNKMTTWLLRICGILAAWIGVFCCLKPISAAADIMGDCLNFIPCIGGFLEGMLEGIVDCILCFISCGFGVSSAFFVIAVVWVVMRPLIGAALLFASVLLCLCSAALIHQFRGDKTDQTQDETHDEKEMELVDNMS</sequence>
<dbReference type="EMBL" id="CAJNNV010007567">
    <property type="protein sequence ID" value="CAE8595079.1"/>
    <property type="molecule type" value="Genomic_DNA"/>
</dbReference>
<keyword evidence="7 11" id="KW-1133">Transmembrane helix</keyword>
<keyword evidence="8 11" id="KW-0472">Membrane</keyword>
<comment type="subcellular location">
    <subcellularLocation>
        <location evidence="1">Endomembrane system</location>
        <topology evidence="1">Multi-pass membrane protein</topology>
    </subcellularLocation>
    <subcellularLocation>
        <location evidence="3">Endoplasmic reticulum membrane</location>
    </subcellularLocation>
    <subcellularLocation>
        <location evidence="2">Nucleus envelope</location>
    </subcellularLocation>
</comment>
<keyword evidence="16" id="KW-1185">Reference proteome</keyword>
<comment type="similarity">
    <text evidence="4">Belongs to the TMEM43 family.</text>
</comment>
<reference evidence="14" key="1">
    <citation type="submission" date="2021-02" db="EMBL/GenBank/DDBJ databases">
        <authorList>
            <person name="Dougan E. K."/>
            <person name="Rhodes N."/>
            <person name="Thang M."/>
            <person name="Chan C."/>
        </authorList>
    </citation>
    <scope>NUCLEOTIDE SEQUENCE</scope>
</reference>
<feature type="transmembrane region" description="Helical" evidence="11">
    <location>
        <begin position="350"/>
        <end position="371"/>
    </location>
</feature>
<feature type="transmembrane region" description="Helical" evidence="11">
    <location>
        <begin position="403"/>
        <end position="424"/>
    </location>
</feature>
<feature type="transmembrane region" description="Helical" evidence="11">
    <location>
        <begin position="430"/>
        <end position="450"/>
    </location>
</feature>
<dbReference type="Proteomes" id="UP000626109">
    <property type="component" value="Unassembled WGS sequence"/>
</dbReference>
<evidence type="ECO:0000256" key="7">
    <source>
        <dbReference type="ARBA" id="ARBA00022989"/>
    </source>
</evidence>
<evidence type="ECO:0000256" key="9">
    <source>
        <dbReference type="ARBA" id="ARBA00023242"/>
    </source>
</evidence>
<gene>
    <name evidence="12" type="ORF">PGLA1383_LOCUS13597</name>
    <name evidence="13" type="ORF">PGLA1383_LOCUS36189</name>
    <name evidence="14" type="ORF">PGLA2088_LOCUS40209</name>
</gene>
<evidence type="ECO:0000256" key="6">
    <source>
        <dbReference type="ARBA" id="ARBA00022824"/>
    </source>
</evidence>
<feature type="transmembrane region" description="Helical" evidence="11">
    <location>
        <begin position="30"/>
        <end position="50"/>
    </location>
</feature>
<evidence type="ECO:0000256" key="1">
    <source>
        <dbReference type="ARBA" id="ARBA00004127"/>
    </source>
</evidence>
<evidence type="ECO:0000256" key="10">
    <source>
        <dbReference type="SAM" id="MobiDB-lite"/>
    </source>
</evidence>
<comment type="caution">
    <text evidence="14">The sequence shown here is derived from an EMBL/GenBank/DDBJ whole genome shotgun (WGS) entry which is preliminary data.</text>
</comment>
<name>A0A813L7W0_POLGL</name>
<feature type="region of interest" description="Disordered" evidence="10">
    <location>
        <begin position="1"/>
        <end position="22"/>
    </location>
</feature>
<evidence type="ECO:0000256" key="8">
    <source>
        <dbReference type="ARBA" id="ARBA00023136"/>
    </source>
</evidence>
<dbReference type="GO" id="GO:0006629">
    <property type="term" value="P:lipid metabolic process"/>
    <property type="evidence" value="ECO:0007669"/>
    <property type="project" value="TreeGrafter"/>
</dbReference>
<proteinExistence type="inferred from homology"/>
<evidence type="ECO:0000256" key="3">
    <source>
        <dbReference type="ARBA" id="ARBA00004586"/>
    </source>
</evidence>
<dbReference type="EMBL" id="CAJNNV010026590">
    <property type="protein sequence ID" value="CAE8618576.1"/>
    <property type="molecule type" value="Genomic_DNA"/>
</dbReference>
<dbReference type="GO" id="GO:0005637">
    <property type="term" value="C:nuclear inner membrane"/>
    <property type="evidence" value="ECO:0007669"/>
    <property type="project" value="TreeGrafter"/>
</dbReference>
<dbReference type="PANTHER" id="PTHR13416">
    <property type="match status" value="1"/>
</dbReference>
<dbReference type="OrthoDB" id="417359at2759"/>
<evidence type="ECO:0000313" key="12">
    <source>
        <dbReference type="EMBL" id="CAE8595079.1"/>
    </source>
</evidence>
<dbReference type="OMA" id="NTTATWM"/>
<feature type="region of interest" description="Disordered" evidence="10">
    <location>
        <begin position="173"/>
        <end position="196"/>
    </location>
</feature>
<evidence type="ECO:0000313" key="16">
    <source>
        <dbReference type="Proteomes" id="UP000654075"/>
    </source>
</evidence>
<protein>
    <recommendedName>
        <fullName evidence="17">Transmembrane protein</fullName>
    </recommendedName>
</protein>
<evidence type="ECO:0000256" key="4">
    <source>
        <dbReference type="ARBA" id="ARBA00006627"/>
    </source>
</evidence>
<dbReference type="GO" id="GO:0071763">
    <property type="term" value="P:nuclear membrane organization"/>
    <property type="evidence" value="ECO:0007669"/>
    <property type="project" value="TreeGrafter"/>
</dbReference>
<evidence type="ECO:0000256" key="11">
    <source>
        <dbReference type="SAM" id="Phobius"/>
    </source>
</evidence>
<evidence type="ECO:0000313" key="15">
    <source>
        <dbReference type="Proteomes" id="UP000626109"/>
    </source>
</evidence>
<keyword evidence="9" id="KW-0539">Nucleus</keyword>
<dbReference type="Pfam" id="PF07787">
    <property type="entry name" value="TMEM43"/>
    <property type="match status" value="1"/>
</dbReference>
<evidence type="ECO:0000313" key="14">
    <source>
        <dbReference type="EMBL" id="CAE8718682.1"/>
    </source>
</evidence>
<organism evidence="14 15">
    <name type="scientific">Polarella glacialis</name>
    <name type="common">Dinoflagellate</name>
    <dbReference type="NCBI Taxonomy" id="89957"/>
    <lineage>
        <taxon>Eukaryota</taxon>
        <taxon>Sar</taxon>
        <taxon>Alveolata</taxon>
        <taxon>Dinophyceae</taxon>
        <taxon>Suessiales</taxon>
        <taxon>Suessiaceae</taxon>
        <taxon>Polarella</taxon>
    </lineage>
</organism>
<evidence type="ECO:0000256" key="5">
    <source>
        <dbReference type="ARBA" id="ARBA00022692"/>
    </source>
</evidence>
<dbReference type="AlphaFoldDB" id="A0A813L7W0"/>
<dbReference type="EMBL" id="CAJNNW010033400">
    <property type="protein sequence ID" value="CAE8718682.1"/>
    <property type="molecule type" value="Genomic_DNA"/>
</dbReference>
<accession>A0A813L7W0</accession>
<dbReference type="PANTHER" id="PTHR13416:SF2">
    <property type="entry name" value="TRANSMEMBRANE PROTEIN 43"/>
    <property type="match status" value="1"/>
</dbReference>
<evidence type="ECO:0008006" key="17">
    <source>
        <dbReference type="Google" id="ProtNLM"/>
    </source>
</evidence>
<keyword evidence="5 11" id="KW-0812">Transmembrane</keyword>
<dbReference type="InterPro" id="IPR012430">
    <property type="entry name" value="TMEM43_fam"/>
</dbReference>
<evidence type="ECO:0000313" key="13">
    <source>
        <dbReference type="EMBL" id="CAE8618576.1"/>
    </source>
</evidence>